<feature type="region of interest" description="Disordered" evidence="2">
    <location>
        <begin position="103"/>
        <end position="139"/>
    </location>
</feature>
<dbReference type="RefSeq" id="WP_090361199.1">
    <property type="nucleotide sequence ID" value="NZ_FNEM01000001.1"/>
</dbReference>
<dbReference type="AlphaFoldDB" id="A0A1G8KNC7"/>
<proteinExistence type="inferred from homology"/>
<dbReference type="PANTHER" id="PTHR47814:SF1">
    <property type="entry name" value="PEPTIDYL-TRNA HYDROLASE ARFB"/>
    <property type="match status" value="1"/>
</dbReference>
<dbReference type="NCBIfam" id="NF006718">
    <property type="entry name" value="PRK09256.1"/>
    <property type="match status" value="1"/>
</dbReference>
<dbReference type="PANTHER" id="PTHR47814">
    <property type="entry name" value="PEPTIDYL-TRNA HYDROLASE ARFB"/>
    <property type="match status" value="1"/>
</dbReference>
<evidence type="ECO:0000256" key="2">
    <source>
        <dbReference type="SAM" id="MobiDB-lite"/>
    </source>
</evidence>
<reference evidence="5" key="1">
    <citation type="submission" date="2016-10" db="EMBL/GenBank/DDBJ databases">
        <authorList>
            <person name="Varghese N."/>
            <person name="Submissions S."/>
        </authorList>
    </citation>
    <scope>NUCLEOTIDE SEQUENCE [LARGE SCALE GENOMIC DNA]</scope>
    <source>
        <strain evidence="5">DSM 23317</strain>
    </source>
</reference>
<organism evidence="4 5">
    <name type="scientific">Ferrimonas sediminum</name>
    <dbReference type="NCBI Taxonomy" id="718193"/>
    <lineage>
        <taxon>Bacteria</taxon>
        <taxon>Pseudomonadati</taxon>
        <taxon>Pseudomonadota</taxon>
        <taxon>Gammaproteobacteria</taxon>
        <taxon>Alteromonadales</taxon>
        <taxon>Ferrimonadaceae</taxon>
        <taxon>Ferrimonas</taxon>
    </lineage>
</organism>
<keyword evidence="5" id="KW-1185">Reference proteome</keyword>
<dbReference type="GO" id="GO:0043022">
    <property type="term" value="F:ribosome binding"/>
    <property type="evidence" value="ECO:0007669"/>
    <property type="project" value="TreeGrafter"/>
</dbReference>
<dbReference type="SUPFAM" id="SSF75620">
    <property type="entry name" value="Release factor"/>
    <property type="match status" value="1"/>
</dbReference>
<dbReference type="GO" id="GO:0004045">
    <property type="term" value="F:peptidyl-tRNA hydrolase activity"/>
    <property type="evidence" value="ECO:0007669"/>
    <property type="project" value="TreeGrafter"/>
</dbReference>
<dbReference type="Proteomes" id="UP000199527">
    <property type="component" value="Unassembled WGS sequence"/>
</dbReference>
<dbReference type="OrthoDB" id="9815709at2"/>
<dbReference type="GO" id="GO:0072344">
    <property type="term" value="P:rescue of stalled ribosome"/>
    <property type="evidence" value="ECO:0007669"/>
    <property type="project" value="TreeGrafter"/>
</dbReference>
<feature type="compositionally biased region" description="Basic residues" evidence="2">
    <location>
        <begin position="103"/>
        <end position="117"/>
    </location>
</feature>
<dbReference type="GO" id="GO:0003747">
    <property type="term" value="F:translation release factor activity"/>
    <property type="evidence" value="ECO:0007669"/>
    <property type="project" value="InterPro"/>
</dbReference>
<dbReference type="InterPro" id="IPR000352">
    <property type="entry name" value="Pep_chain_release_fac_I"/>
</dbReference>
<comment type="similarity">
    <text evidence="1">Belongs to the prokaryotic/mitochondrial release factor family.</text>
</comment>
<dbReference type="EMBL" id="FNEM01000001">
    <property type="protein sequence ID" value="SDI44907.1"/>
    <property type="molecule type" value="Genomic_DNA"/>
</dbReference>
<sequence length="139" mass="15732">MLVISNRLTIPDSELEFQAIRASGPGGQHVNKVSTAIQLVFDYRNSKVLPDSYKQALDNRSHANITAGGKILIKAQQHRSQEMNRQDALERLRALLVAAAFRPKTRHATRPTRSSVRKRLDAKKQHSQRKQMRRAPGND</sequence>
<gene>
    <name evidence="4" type="ORF">SAMN04488540_101433</name>
</gene>
<dbReference type="Gene3D" id="3.30.160.20">
    <property type="match status" value="1"/>
</dbReference>
<dbReference type="InterPro" id="IPR045853">
    <property type="entry name" value="Pep_chain_release_fac_I_sf"/>
</dbReference>
<evidence type="ECO:0000259" key="3">
    <source>
        <dbReference type="PROSITE" id="PS00745"/>
    </source>
</evidence>
<evidence type="ECO:0000313" key="4">
    <source>
        <dbReference type="EMBL" id="SDI44907.1"/>
    </source>
</evidence>
<dbReference type="PROSITE" id="PS00745">
    <property type="entry name" value="RF_PROK_I"/>
    <property type="match status" value="1"/>
</dbReference>
<feature type="domain" description="Prokaryotic-type class I peptide chain release factors" evidence="3">
    <location>
        <begin position="21"/>
        <end position="37"/>
    </location>
</feature>
<name>A0A1G8KNC7_9GAMM</name>
<accession>A0A1G8KNC7</accession>
<evidence type="ECO:0000256" key="1">
    <source>
        <dbReference type="ARBA" id="ARBA00010835"/>
    </source>
</evidence>
<dbReference type="Pfam" id="PF00472">
    <property type="entry name" value="RF-1"/>
    <property type="match status" value="1"/>
</dbReference>
<evidence type="ECO:0000313" key="5">
    <source>
        <dbReference type="Proteomes" id="UP000199527"/>
    </source>
</evidence>
<protein>
    <submittedName>
        <fullName evidence="4">Ribosome-associated protein</fullName>
    </submittedName>
</protein>